<evidence type="ECO:0000313" key="1">
    <source>
        <dbReference type="EMBL" id="MFK3576596.1"/>
    </source>
</evidence>
<protein>
    <submittedName>
        <fullName evidence="1">Uncharacterized protein</fullName>
    </submittedName>
</protein>
<accession>A0ABW8KTL4</accession>
<evidence type="ECO:0000313" key="2">
    <source>
        <dbReference type="Proteomes" id="UP001620273"/>
    </source>
</evidence>
<reference evidence="1 2" key="1">
    <citation type="submission" date="2022-09" db="EMBL/GenBank/DDBJ databases">
        <title>Genome sequencing of four strains from tibetan pig.</title>
        <authorList>
            <person name="Feng J."/>
        </authorList>
    </citation>
    <scope>NUCLEOTIDE SEQUENCE [LARGE SCALE GENOMIC DNA]</scope>
    <source>
        <strain evidence="1 2">11-1-1</strain>
    </source>
</reference>
<keyword evidence="2" id="KW-1185">Reference proteome</keyword>
<sequence length="67" mass="6806">MAYAAYAANTLRVSSVANVLIAAAMCETPGAASGRINAKRVGNAGNTGDYVVTVQTATTNERPSDNS</sequence>
<gene>
    <name evidence="1" type="ORF">OCH74_06980</name>
</gene>
<dbReference type="Proteomes" id="UP001620273">
    <property type="component" value="Unassembled WGS sequence"/>
</dbReference>
<dbReference type="EMBL" id="JAOQBW010000004">
    <property type="protein sequence ID" value="MFK3576596.1"/>
    <property type="molecule type" value="Genomic_DNA"/>
</dbReference>
<organism evidence="1 2">
    <name type="scientific">Bifidobacterium thermacidophilum</name>
    <dbReference type="NCBI Taxonomy" id="246618"/>
    <lineage>
        <taxon>Bacteria</taxon>
        <taxon>Bacillati</taxon>
        <taxon>Actinomycetota</taxon>
        <taxon>Actinomycetes</taxon>
        <taxon>Bifidobacteriales</taxon>
        <taxon>Bifidobacteriaceae</taxon>
        <taxon>Bifidobacterium</taxon>
    </lineage>
</organism>
<proteinExistence type="predicted"/>
<name>A0ABW8KTL4_9BIFI</name>
<comment type="caution">
    <text evidence="1">The sequence shown here is derived from an EMBL/GenBank/DDBJ whole genome shotgun (WGS) entry which is preliminary data.</text>
</comment>
<dbReference type="RefSeq" id="WP_404441312.1">
    <property type="nucleotide sequence ID" value="NZ_JAOQBW010000004.1"/>
</dbReference>